<feature type="transmembrane region" description="Helical" evidence="8">
    <location>
        <begin position="83"/>
        <end position="100"/>
    </location>
</feature>
<feature type="transmembrane region" description="Helical" evidence="8">
    <location>
        <begin position="146"/>
        <end position="165"/>
    </location>
</feature>
<reference evidence="9 10" key="1">
    <citation type="submission" date="2020-10" db="EMBL/GenBank/DDBJ databases">
        <title>Sequencing the genomes of 1000 actinobacteria strains.</title>
        <authorList>
            <person name="Klenk H.-P."/>
        </authorList>
    </citation>
    <scope>NUCLEOTIDE SEQUENCE [LARGE SCALE GENOMIC DNA]</scope>
    <source>
        <strain evidence="9 10">DSM 46744</strain>
    </source>
</reference>
<feature type="transmembrane region" description="Helical" evidence="8">
    <location>
        <begin position="107"/>
        <end position="126"/>
    </location>
</feature>
<keyword evidence="6 8" id="KW-1133">Transmembrane helix</keyword>
<evidence type="ECO:0000256" key="5">
    <source>
        <dbReference type="ARBA" id="ARBA00022960"/>
    </source>
</evidence>
<dbReference type="Proteomes" id="UP000627838">
    <property type="component" value="Unassembled WGS sequence"/>
</dbReference>
<sequence>MLNQPEASPTGHRLVTALVVAVALLLQVSVANRLPLPGGVQPDLVLLTVVALALVAGTGTGVIAGFCAGLAADIVPPADHTIGRYALVYCVIGYLCGAASEGVDRQSAVPFLGVAAGALAGIVLYGGTGMLLGDPRADWATVSGMVPLQVLYTVLASPFVVWAVLRATRRYERGEGGGVRGTRGDRFTVPAARYRAMSGRSGNL</sequence>
<keyword evidence="5" id="KW-0133">Cell shape</keyword>
<feature type="transmembrane region" description="Helical" evidence="8">
    <location>
        <begin position="12"/>
        <end position="32"/>
    </location>
</feature>
<dbReference type="RefSeq" id="WP_192763789.1">
    <property type="nucleotide sequence ID" value="NZ_JADBDZ010000001.1"/>
</dbReference>
<keyword evidence="7 8" id="KW-0472">Membrane</keyword>
<evidence type="ECO:0000256" key="2">
    <source>
        <dbReference type="ARBA" id="ARBA00007776"/>
    </source>
</evidence>
<evidence type="ECO:0000256" key="1">
    <source>
        <dbReference type="ARBA" id="ARBA00004651"/>
    </source>
</evidence>
<proteinExistence type="inferred from homology"/>
<feature type="transmembrane region" description="Helical" evidence="8">
    <location>
        <begin position="44"/>
        <end position="71"/>
    </location>
</feature>
<keyword evidence="3" id="KW-1003">Cell membrane</keyword>
<dbReference type="EMBL" id="JADBDZ010000001">
    <property type="protein sequence ID" value="MBE1538023.1"/>
    <property type="molecule type" value="Genomic_DNA"/>
</dbReference>
<accession>A0ABR9K5Z1</accession>
<organism evidence="9 10">
    <name type="scientific">Actinomadura algeriensis</name>
    <dbReference type="NCBI Taxonomy" id="1679523"/>
    <lineage>
        <taxon>Bacteria</taxon>
        <taxon>Bacillati</taxon>
        <taxon>Actinomycetota</taxon>
        <taxon>Actinomycetes</taxon>
        <taxon>Streptosporangiales</taxon>
        <taxon>Thermomonosporaceae</taxon>
        <taxon>Actinomadura</taxon>
    </lineage>
</organism>
<evidence type="ECO:0000313" key="9">
    <source>
        <dbReference type="EMBL" id="MBE1538023.1"/>
    </source>
</evidence>
<dbReference type="NCBIfam" id="TIGR03426">
    <property type="entry name" value="shape_MreD"/>
    <property type="match status" value="1"/>
</dbReference>
<keyword evidence="10" id="KW-1185">Reference proteome</keyword>
<keyword evidence="4 8" id="KW-0812">Transmembrane</keyword>
<comment type="similarity">
    <text evidence="2">Belongs to the MreD family.</text>
</comment>
<evidence type="ECO:0000313" key="10">
    <source>
        <dbReference type="Proteomes" id="UP000627838"/>
    </source>
</evidence>
<dbReference type="InterPro" id="IPR007227">
    <property type="entry name" value="Cell_shape_determining_MreD"/>
</dbReference>
<gene>
    <name evidence="9" type="ORF">H4W34_007856</name>
</gene>
<comment type="subcellular location">
    <subcellularLocation>
        <location evidence="1">Cell membrane</location>
        <topology evidence="1">Multi-pass membrane protein</topology>
    </subcellularLocation>
</comment>
<evidence type="ECO:0000256" key="4">
    <source>
        <dbReference type="ARBA" id="ARBA00022692"/>
    </source>
</evidence>
<protein>
    <submittedName>
        <fullName evidence="9">Rod shape-determining protein MreD</fullName>
    </submittedName>
</protein>
<evidence type="ECO:0000256" key="3">
    <source>
        <dbReference type="ARBA" id="ARBA00022475"/>
    </source>
</evidence>
<evidence type="ECO:0000256" key="6">
    <source>
        <dbReference type="ARBA" id="ARBA00022989"/>
    </source>
</evidence>
<evidence type="ECO:0000256" key="7">
    <source>
        <dbReference type="ARBA" id="ARBA00023136"/>
    </source>
</evidence>
<name>A0ABR9K5Z1_9ACTN</name>
<evidence type="ECO:0000256" key="8">
    <source>
        <dbReference type="SAM" id="Phobius"/>
    </source>
</evidence>
<comment type="caution">
    <text evidence="9">The sequence shown here is derived from an EMBL/GenBank/DDBJ whole genome shotgun (WGS) entry which is preliminary data.</text>
</comment>